<dbReference type="RefSeq" id="WP_092853903.1">
    <property type="nucleotide sequence ID" value="NZ_FOMI01000014.1"/>
</dbReference>
<dbReference type="STRING" id="870482.SAMN04487987_11424"/>
<evidence type="ECO:0000256" key="1">
    <source>
        <dbReference type="SAM" id="Phobius"/>
    </source>
</evidence>
<evidence type="ECO:0000313" key="2">
    <source>
        <dbReference type="EMBL" id="SFD42517.1"/>
    </source>
</evidence>
<dbReference type="OrthoDB" id="1453319at2"/>
<proteinExistence type="predicted"/>
<name>A0A1I1S7Z1_9FLAO</name>
<keyword evidence="1" id="KW-0472">Membrane</keyword>
<reference evidence="3" key="1">
    <citation type="submission" date="2016-10" db="EMBL/GenBank/DDBJ databases">
        <authorList>
            <person name="Varghese N."/>
            <person name="Submissions S."/>
        </authorList>
    </citation>
    <scope>NUCLEOTIDE SEQUENCE [LARGE SCALE GENOMIC DNA]</scope>
    <source>
        <strain evidence="3">DSM 25730</strain>
    </source>
</reference>
<sequence length="67" mass="7392">MKIFTIILSVIALSLIIFNVTQIDFNAPFKGDSIVALITIVASLCVIVMMAILRISKRIEQKVKTGK</sequence>
<dbReference type="AlphaFoldDB" id="A0A1I1S7Z1"/>
<dbReference type="Proteomes" id="UP000199439">
    <property type="component" value="Unassembled WGS sequence"/>
</dbReference>
<keyword evidence="1" id="KW-0812">Transmembrane</keyword>
<keyword evidence="3" id="KW-1185">Reference proteome</keyword>
<organism evidence="2 3">
    <name type="scientific">Algibacter pectinivorans</name>
    <dbReference type="NCBI Taxonomy" id="870482"/>
    <lineage>
        <taxon>Bacteria</taxon>
        <taxon>Pseudomonadati</taxon>
        <taxon>Bacteroidota</taxon>
        <taxon>Flavobacteriia</taxon>
        <taxon>Flavobacteriales</taxon>
        <taxon>Flavobacteriaceae</taxon>
        <taxon>Algibacter</taxon>
    </lineage>
</organism>
<feature type="transmembrane region" description="Helical" evidence="1">
    <location>
        <begin position="33"/>
        <end position="53"/>
    </location>
</feature>
<accession>A0A1I1S7Z1</accession>
<keyword evidence="1" id="KW-1133">Transmembrane helix</keyword>
<evidence type="ECO:0000313" key="3">
    <source>
        <dbReference type="Proteomes" id="UP000199439"/>
    </source>
</evidence>
<protein>
    <submittedName>
        <fullName evidence="2">Uncharacterized protein</fullName>
    </submittedName>
</protein>
<dbReference type="EMBL" id="FOMI01000014">
    <property type="protein sequence ID" value="SFD42517.1"/>
    <property type="molecule type" value="Genomic_DNA"/>
</dbReference>
<gene>
    <name evidence="2" type="ORF">SAMN04487987_11424</name>
</gene>